<proteinExistence type="predicted"/>
<gene>
    <name evidence="1" type="ORF">SDC9_77667</name>
</gene>
<organism evidence="1">
    <name type="scientific">bioreactor metagenome</name>
    <dbReference type="NCBI Taxonomy" id="1076179"/>
    <lineage>
        <taxon>unclassified sequences</taxon>
        <taxon>metagenomes</taxon>
        <taxon>ecological metagenomes</taxon>
    </lineage>
</organism>
<name>A0A644YYS1_9ZZZZ</name>
<sequence>MKSNTTVKINNKLKNKGITISDGATFSDLLQAWCYLSRFMFDLIENKASYSLDEIARVKAKAEFKAFLKYWYEYAEKTIPDDIKITIKEVEGNEK</sequence>
<dbReference type="AlphaFoldDB" id="A0A644YYS1"/>
<reference evidence="1" key="1">
    <citation type="submission" date="2019-08" db="EMBL/GenBank/DDBJ databases">
        <authorList>
            <person name="Kucharzyk K."/>
            <person name="Murdoch R.W."/>
            <person name="Higgins S."/>
            <person name="Loffler F."/>
        </authorList>
    </citation>
    <scope>NUCLEOTIDE SEQUENCE</scope>
</reference>
<evidence type="ECO:0000313" key="1">
    <source>
        <dbReference type="EMBL" id="MPM31114.1"/>
    </source>
</evidence>
<comment type="caution">
    <text evidence="1">The sequence shown here is derived from an EMBL/GenBank/DDBJ whole genome shotgun (WGS) entry which is preliminary data.</text>
</comment>
<protein>
    <submittedName>
        <fullName evidence="1">Uncharacterized protein</fullName>
    </submittedName>
</protein>
<dbReference type="EMBL" id="VSSQ01005983">
    <property type="protein sequence ID" value="MPM31114.1"/>
    <property type="molecule type" value="Genomic_DNA"/>
</dbReference>
<accession>A0A644YYS1</accession>